<dbReference type="AlphaFoldDB" id="A0A445DQY9"/>
<sequence>MGRSFCHQRNLESATSSLCLMIKVVTCKQRIVSVIIVVVVILLVAVLVFHGRVVSSFCVLCAAESIILGVVEEIVVVIIVAAAAIRIPRKPCITQFILVGAKGIFVKAIEIVVVVGKLASFLRLSFIWLVSSSGGGGGGGGGRVEARFMAI</sequence>
<reference evidence="2 3" key="1">
    <citation type="submission" date="2019-01" db="EMBL/GenBank/DDBJ databases">
        <title>Sequencing of cultivated peanut Arachis hypogaea provides insights into genome evolution and oil improvement.</title>
        <authorList>
            <person name="Chen X."/>
        </authorList>
    </citation>
    <scope>NUCLEOTIDE SEQUENCE [LARGE SCALE GENOMIC DNA]</scope>
    <source>
        <strain evidence="3">cv. Fuhuasheng</strain>
        <tissue evidence="2">Leaves</tissue>
    </source>
</reference>
<organism evidence="2 3">
    <name type="scientific">Arachis hypogaea</name>
    <name type="common">Peanut</name>
    <dbReference type="NCBI Taxonomy" id="3818"/>
    <lineage>
        <taxon>Eukaryota</taxon>
        <taxon>Viridiplantae</taxon>
        <taxon>Streptophyta</taxon>
        <taxon>Embryophyta</taxon>
        <taxon>Tracheophyta</taxon>
        <taxon>Spermatophyta</taxon>
        <taxon>Magnoliopsida</taxon>
        <taxon>eudicotyledons</taxon>
        <taxon>Gunneridae</taxon>
        <taxon>Pentapetalae</taxon>
        <taxon>rosids</taxon>
        <taxon>fabids</taxon>
        <taxon>Fabales</taxon>
        <taxon>Fabaceae</taxon>
        <taxon>Papilionoideae</taxon>
        <taxon>50 kb inversion clade</taxon>
        <taxon>dalbergioids sensu lato</taxon>
        <taxon>Dalbergieae</taxon>
        <taxon>Pterocarpus clade</taxon>
        <taxon>Arachis</taxon>
    </lineage>
</organism>
<comment type="caution">
    <text evidence="2">The sequence shown here is derived from an EMBL/GenBank/DDBJ whole genome shotgun (WGS) entry which is preliminary data.</text>
</comment>
<evidence type="ECO:0008006" key="4">
    <source>
        <dbReference type="Google" id="ProtNLM"/>
    </source>
</evidence>
<feature type="transmembrane region" description="Helical" evidence="1">
    <location>
        <begin position="66"/>
        <end position="87"/>
    </location>
</feature>
<feature type="transmembrane region" description="Helical" evidence="1">
    <location>
        <begin position="31"/>
        <end position="54"/>
    </location>
</feature>
<evidence type="ECO:0000256" key="1">
    <source>
        <dbReference type="SAM" id="Phobius"/>
    </source>
</evidence>
<gene>
    <name evidence="2" type="ORF">Ahy_A03g011517</name>
</gene>
<evidence type="ECO:0000313" key="3">
    <source>
        <dbReference type="Proteomes" id="UP000289738"/>
    </source>
</evidence>
<dbReference type="Proteomes" id="UP000289738">
    <property type="component" value="Chromosome A03"/>
</dbReference>
<protein>
    <recommendedName>
        <fullName evidence="4">Transmembrane protein</fullName>
    </recommendedName>
</protein>
<evidence type="ECO:0000313" key="2">
    <source>
        <dbReference type="EMBL" id="RYR65594.1"/>
    </source>
</evidence>
<proteinExistence type="predicted"/>
<keyword evidence="1" id="KW-0812">Transmembrane</keyword>
<name>A0A445DQY9_ARAHY</name>
<keyword evidence="1" id="KW-1133">Transmembrane helix</keyword>
<feature type="transmembrane region" description="Helical" evidence="1">
    <location>
        <begin position="108"/>
        <end position="130"/>
    </location>
</feature>
<keyword evidence="3" id="KW-1185">Reference proteome</keyword>
<keyword evidence="1" id="KW-0472">Membrane</keyword>
<accession>A0A445DQY9</accession>
<dbReference type="EMBL" id="SDMP01000003">
    <property type="protein sequence ID" value="RYR65594.1"/>
    <property type="molecule type" value="Genomic_DNA"/>
</dbReference>